<accession>A0AAV4FQA1</accession>
<dbReference type="PANTHER" id="PTHR33050:SF7">
    <property type="entry name" value="RIBONUCLEASE H"/>
    <property type="match status" value="1"/>
</dbReference>
<protein>
    <submittedName>
        <fullName evidence="1">Reverse transcriptase</fullName>
    </submittedName>
</protein>
<dbReference type="EMBL" id="BMAT01004492">
    <property type="protein sequence ID" value="GFR74435.1"/>
    <property type="molecule type" value="Genomic_DNA"/>
</dbReference>
<comment type="caution">
    <text evidence="1">The sequence shown here is derived from an EMBL/GenBank/DDBJ whole genome shotgun (WGS) entry which is preliminary data.</text>
</comment>
<keyword evidence="1" id="KW-0548">Nucleotidyltransferase</keyword>
<proteinExistence type="predicted"/>
<organism evidence="1 2">
    <name type="scientific">Elysia marginata</name>
    <dbReference type="NCBI Taxonomy" id="1093978"/>
    <lineage>
        <taxon>Eukaryota</taxon>
        <taxon>Metazoa</taxon>
        <taxon>Spiralia</taxon>
        <taxon>Lophotrochozoa</taxon>
        <taxon>Mollusca</taxon>
        <taxon>Gastropoda</taxon>
        <taxon>Heterobranchia</taxon>
        <taxon>Euthyneura</taxon>
        <taxon>Panpulmonata</taxon>
        <taxon>Sacoglossa</taxon>
        <taxon>Placobranchoidea</taxon>
        <taxon>Plakobranchidae</taxon>
        <taxon>Elysia</taxon>
    </lineage>
</organism>
<dbReference type="Proteomes" id="UP000762676">
    <property type="component" value="Unassembled WGS sequence"/>
</dbReference>
<keyword evidence="2" id="KW-1185">Reference proteome</keyword>
<evidence type="ECO:0000313" key="2">
    <source>
        <dbReference type="Proteomes" id="UP000762676"/>
    </source>
</evidence>
<keyword evidence="1" id="KW-0695">RNA-directed DNA polymerase</keyword>
<keyword evidence="1" id="KW-0808">Transferase</keyword>
<name>A0AAV4FQA1_9GAST</name>
<evidence type="ECO:0000313" key="1">
    <source>
        <dbReference type="EMBL" id="GFR74435.1"/>
    </source>
</evidence>
<gene>
    <name evidence="1" type="ORF">ElyMa_002162100</name>
</gene>
<reference evidence="1 2" key="1">
    <citation type="journal article" date="2021" name="Elife">
        <title>Chloroplast acquisition without the gene transfer in kleptoplastic sea slugs, Plakobranchus ocellatus.</title>
        <authorList>
            <person name="Maeda T."/>
            <person name="Takahashi S."/>
            <person name="Yoshida T."/>
            <person name="Shimamura S."/>
            <person name="Takaki Y."/>
            <person name="Nagai Y."/>
            <person name="Toyoda A."/>
            <person name="Suzuki Y."/>
            <person name="Arimoto A."/>
            <person name="Ishii H."/>
            <person name="Satoh N."/>
            <person name="Nishiyama T."/>
            <person name="Hasebe M."/>
            <person name="Maruyama T."/>
            <person name="Minagawa J."/>
            <person name="Obokata J."/>
            <person name="Shigenobu S."/>
        </authorList>
    </citation>
    <scope>NUCLEOTIDE SEQUENCE [LARGE SCALE GENOMIC DNA]</scope>
</reference>
<sequence length="163" mass="18461">MELSRIARAMWSLAIKFNIQLNAQHLKGVLTVQADTLSRLSSQYEWCLHQRVYDYLNVLWGPHTLDRFASMTTTKCLKYNSRFLGPASAGIDALLQEDWGLDNNYVNAPIRLLDQVLDIVFHQKATATVKGSVVLLEIITTNSGSANKITQRQTILHPKLQNH</sequence>
<dbReference type="InterPro" id="IPR052055">
    <property type="entry name" value="Hepadnavirus_pol/RT"/>
</dbReference>
<dbReference type="GO" id="GO:0003964">
    <property type="term" value="F:RNA-directed DNA polymerase activity"/>
    <property type="evidence" value="ECO:0007669"/>
    <property type="project" value="UniProtKB-KW"/>
</dbReference>
<dbReference type="AlphaFoldDB" id="A0AAV4FQA1"/>
<dbReference type="PANTHER" id="PTHR33050">
    <property type="entry name" value="REVERSE TRANSCRIPTASE DOMAIN-CONTAINING PROTEIN"/>
    <property type="match status" value="1"/>
</dbReference>